<dbReference type="SUPFAM" id="SSF49879">
    <property type="entry name" value="SMAD/FHA domain"/>
    <property type="match status" value="1"/>
</dbReference>
<dbReference type="Gene3D" id="2.60.200.20">
    <property type="match status" value="1"/>
</dbReference>
<dbReference type="InterPro" id="IPR050923">
    <property type="entry name" value="Cell_Proc_Reg/RNA_Proc"/>
</dbReference>
<dbReference type="AlphaFoldDB" id="A0AAJ1BB61"/>
<dbReference type="PANTHER" id="PTHR23308">
    <property type="entry name" value="NUCLEAR INHIBITOR OF PROTEIN PHOSPHATASE-1"/>
    <property type="match status" value="1"/>
</dbReference>
<dbReference type="RefSeq" id="WP_238127833.1">
    <property type="nucleotide sequence ID" value="NZ_JAHAIN010000019.1"/>
</dbReference>
<sequence length="142" mass="15432">MSDNDLADPITTAVIGAIRDDDLVAGSALSEDARNTIAQLPEGSALLVVVRGPNVGARFLLNAEKVTVGRKPKCDIFLDDVTVSRKHAIFVSEEDGYVVRDAGSLNGTYVNRERVDSIQLKTGDSVQIGKYRMVYYASRRDS</sequence>
<comment type="caution">
    <text evidence="3">The sequence shown here is derived from an EMBL/GenBank/DDBJ whole genome shotgun (WGS) entry which is preliminary data.</text>
</comment>
<dbReference type="Proteomes" id="UP001200537">
    <property type="component" value="Unassembled WGS sequence"/>
</dbReference>
<dbReference type="SMART" id="SM00240">
    <property type="entry name" value="FHA"/>
    <property type="match status" value="1"/>
</dbReference>
<dbReference type="EMBL" id="JAKNHJ010000006">
    <property type="protein sequence ID" value="MCG4617658.1"/>
    <property type="molecule type" value="Genomic_DNA"/>
</dbReference>
<name>A0AAJ1BB61_9ACTO</name>
<reference evidence="3" key="1">
    <citation type="submission" date="2022-01" db="EMBL/GenBank/DDBJ databases">
        <title>Collection of gut derived symbiotic bacterial strains cultured from healthy donors.</title>
        <authorList>
            <person name="Lin H."/>
            <person name="Kohout C."/>
            <person name="Waligurski E."/>
            <person name="Pamer E.G."/>
        </authorList>
    </citation>
    <scope>NUCLEOTIDE SEQUENCE</scope>
    <source>
        <strain evidence="3">DFI.7.46</strain>
    </source>
</reference>
<protein>
    <submittedName>
        <fullName evidence="3">FHA domain-containing protein</fullName>
    </submittedName>
</protein>
<dbReference type="Pfam" id="PF00498">
    <property type="entry name" value="FHA"/>
    <property type="match status" value="1"/>
</dbReference>
<evidence type="ECO:0000256" key="1">
    <source>
        <dbReference type="ARBA" id="ARBA00022553"/>
    </source>
</evidence>
<accession>A0AAJ1BB61</accession>
<dbReference type="PROSITE" id="PS50006">
    <property type="entry name" value="FHA_DOMAIN"/>
    <property type="match status" value="1"/>
</dbReference>
<dbReference type="InterPro" id="IPR000253">
    <property type="entry name" value="FHA_dom"/>
</dbReference>
<evidence type="ECO:0000259" key="2">
    <source>
        <dbReference type="PROSITE" id="PS50006"/>
    </source>
</evidence>
<evidence type="ECO:0000313" key="3">
    <source>
        <dbReference type="EMBL" id="MCG4617658.1"/>
    </source>
</evidence>
<dbReference type="InterPro" id="IPR008984">
    <property type="entry name" value="SMAD_FHA_dom_sf"/>
</dbReference>
<keyword evidence="1" id="KW-0597">Phosphoprotein</keyword>
<organism evidence="3 4">
    <name type="scientific">Varibaculum cambriense</name>
    <dbReference type="NCBI Taxonomy" id="184870"/>
    <lineage>
        <taxon>Bacteria</taxon>
        <taxon>Bacillati</taxon>
        <taxon>Actinomycetota</taxon>
        <taxon>Actinomycetes</taxon>
        <taxon>Actinomycetales</taxon>
        <taxon>Actinomycetaceae</taxon>
        <taxon>Varibaculum</taxon>
    </lineage>
</organism>
<gene>
    <name evidence="3" type="ORF">L0M99_04000</name>
</gene>
<feature type="domain" description="FHA" evidence="2">
    <location>
        <begin position="66"/>
        <end position="115"/>
    </location>
</feature>
<evidence type="ECO:0000313" key="4">
    <source>
        <dbReference type="Proteomes" id="UP001200537"/>
    </source>
</evidence>
<proteinExistence type="predicted"/>